<evidence type="ECO:0000256" key="1">
    <source>
        <dbReference type="ARBA" id="ARBA00022692"/>
    </source>
</evidence>
<feature type="transmembrane region" description="Helical" evidence="4">
    <location>
        <begin position="6"/>
        <end position="24"/>
    </location>
</feature>
<keyword evidence="2 4" id="KW-1133">Transmembrane helix</keyword>
<dbReference type="RefSeq" id="WP_139939448.1">
    <property type="nucleotide sequence ID" value="NZ_JBHSYP010000003.1"/>
</dbReference>
<evidence type="ECO:0000256" key="3">
    <source>
        <dbReference type="ARBA" id="ARBA00023136"/>
    </source>
</evidence>
<proteinExistence type="predicted"/>
<dbReference type="PROSITE" id="PS51503">
    <property type="entry name" value="HIG1"/>
    <property type="match status" value="1"/>
</dbReference>
<dbReference type="Proteomes" id="UP000319148">
    <property type="component" value="Unassembled WGS sequence"/>
</dbReference>
<reference evidence="7" key="1">
    <citation type="submission" date="2019-06" db="EMBL/GenBank/DDBJ databases">
        <title>The complete genome of Emcibacter congregatus ZYLT.</title>
        <authorList>
            <person name="Zhao Z."/>
        </authorList>
    </citation>
    <scope>NUCLEOTIDE SEQUENCE [LARGE SCALE GENOMIC DNA]</scope>
    <source>
        <strain evidence="7">MCCC 1A06723</strain>
    </source>
</reference>
<dbReference type="EMBL" id="VFIY01000005">
    <property type="protein sequence ID" value="TPD61756.1"/>
    <property type="molecule type" value="Genomic_DNA"/>
</dbReference>
<comment type="caution">
    <text evidence="6">The sequence shown here is derived from an EMBL/GenBank/DDBJ whole genome shotgun (WGS) entry which is preliminary data.</text>
</comment>
<feature type="domain" description="HIG1" evidence="5">
    <location>
        <begin position="1"/>
        <end position="63"/>
    </location>
</feature>
<evidence type="ECO:0000256" key="4">
    <source>
        <dbReference type="SAM" id="Phobius"/>
    </source>
</evidence>
<accession>A0A501PPN7</accession>
<dbReference type="AlphaFoldDB" id="A0A501PPN7"/>
<name>A0A501PPN7_9PROT</name>
<gene>
    <name evidence="6" type="ORF">FIV46_05990</name>
</gene>
<organism evidence="6 7">
    <name type="scientific">Emcibacter nanhaiensis</name>
    <dbReference type="NCBI Taxonomy" id="1505037"/>
    <lineage>
        <taxon>Bacteria</taxon>
        <taxon>Pseudomonadati</taxon>
        <taxon>Pseudomonadota</taxon>
        <taxon>Alphaproteobacteria</taxon>
        <taxon>Emcibacterales</taxon>
        <taxon>Emcibacteraceae</taxon>
        <taxon>Emcibacter</taxon>
    </lineage>
</organism>
<evidence type="ECO:0000313" key="6">
    <source>
        <dbReference type="EMBL" id="TPD61756.1"/>
    </source>
</evidence>
<keyword evidence="7" id="KW-1185">Reference proteome</keyword>
<dbReference type="Pfam" id="PF04588">
    <property type="entry name" value="HIG_1_N"/>
    <property type="match status" value="1"/>
</dbReference>
<sequence>MLILKLLIILGIIVTGGIMLLGVASMSKGGDFNKKHGNQLMRARIIAQFVTLLLIAIYLLAYG</sequence>
<keyword evidence="1 4" id="KW-0812">Transmembrane</keyword>
<evidence type="ECO:0000256" key="2">
    <source>
        <dbReference type="ARBA" id="ARBA00022989"/>
    </source>
</evidence>
<evidence type="ECO:0000259" key="5">
    <source>
        <dbReference type="PROSITE" id="PS51503"/>
    </source>
</evidence>
<feature type="transmembrane region" description="Helical" evidence="4">
    <location>
        <begin position="45"/>
        <end position="62"/>
    </location>
</feature>
<keyword evidence="3 4" id="KW-0472">Membrane</keyword>
<evidence type="ECO:0000313" key="7">
    <source>
        <dbReference type="Proteomes" id="UP000319148"/>
    </source>
</evidence>
<protein>
    <submittedName>
        <fullName evidence="6">HIG1 domain-containing protein</fullName>
    </submittedName>
</protein>
<dbReference type="InterPro" id="IPR007667">
    <property type="entry name" value="Hypoxia_induced_domain"/>
</dbReference>